<evidence type="ECO:0000256" key="1">
    <source>
        <dbReference type="SAM" id="MobiDB-lite"/>
    </source>
</evidence>
<feature type="compositionally biased region" description="Basic and acidic residues" evidence="1">
    <location>
        <begin position="1"/>
        <end position="12"/>
    </location>
</feature>
<proteinExistence type="predicted"/>
<organism evidence="2 3">
    <name type="scientific">Mesorhizobium ventifaucium</name>
    <dbReference type="NCBI Taxonomy" id="666020"/>
    <lineage>
        <taxon>Bacteria</taxon>
        <taxon>Pseudomonadati</taxon>
        <taxon>Pseudomonadota</taxon>
        <taxon>Alphaproteobacteria</taxon>
        <taxon>Hyphomicrobiales</taxon>
        <taxon>Phyllobacteriaceae</taxon>
        <taxon>Mesorhizobium</taxon>
    </lineage>
</organism>
<comment type="caution">
    <text evidence="2">The sequence shown here is derived from an EMBL/GenBank/DDBJ whole genome shotgun (WGS) entry which is preliminary data.</text>
</comment>
<evidence type="ECO:0000313" key="3">
    <source>
        <dbReference type="Proteomes" id="UP001152604"/>
    </source>
</evidence>
<accession>A0ABM9DR84</accession>
<protein>
    <submittedName>
        <fullName evidence="2">Uncharacterized protein</fullName>
    </submittedName>
</protein>
<dbReference type="Proteomes" id="UP001152604">
    <property type="component" value="Unassembled WGS sequence"/>
</dbReference>
<gene>
    <name evidence="2" type="ORF">MES4922_20201</name>
</gene>
<reference evidence="2" key="1">
    <citation type="submission" date="2022-03" db="EMBL/GenBank/DDBJ databases">
        <authorList>
            <person name="Brunel B."/>
        </authorList>
    </citation>
    <scope>NUCLEOTIDE SEQUENCE</scope>
    <source>
        <strain evidence="2">STM4922sample</strain>
    </source>
</reference>
<feature type="region of interest" description="Disordered" evidence="1">
    <location>
        <begin position="1"/>
        <end position="27"/>
    </location>
</feature>
<dbReference type="EMBL" id="CAKXZS010000012">
    <property type="protein sequence ID" value="CAH2398630.1"/>
    <property type="molecule type" value="Genomic_DNA"/>
</dbReference>
<sequence>MAAYRRGHEDGNRLQPKQNRSPINPPS</sequence>
<name>A0ABM9DR84_9HYPH</name>
<feature type="compositionally biased region" description="Polar residues" evidence="1">
    <location>
        <begin position="15"/>
        <end position="27"/>
    </location>
</feature>
<keyword evidence="3" id="KW-1185">Reference proteome</keyword>
<evidence type="ECO:0000313" key="2">
    <source>
        <dbReference type="EMBL" id="CAH2398630.1"/>
    </source>
</evidence>